<comment type="caution">
    <text evidence="2">The sequence shown here is derived from an EMBL/GenBank/DDBJ whole genome shotgun (WGS) entry which is preliminary data.</text>
</comment>
<dbReference type="SUPFAM" id="SSF52833">
    <property type="entry name" value="Thioredoxin-like"/>
    <property type="match status" value="1"/>
</dbReference>
<protein>
    <submittedName>
        <fullName evidence="2">Thioredoxin-like protein</fullName>
    </submittedName>
</protein>
<dbReference type="InterPro" id="IPR001853">
    <property type="entry name" value="DSBA-like_thioredoxin_dom"/>
</dbReference>
<dbReference type="Gene3D" id="3.40.30.10">
    <property type="entry name" value="Glutaredoxin"/>
    <property type="match status" value="1"/>
</dbReference>
<proteinExistence type="predicted"/>
<dbReference type="Pfam" id="PF01323">
    <property type="entry name" value="DSBA"/>
    <property type="match status" value="1"/>
</dbReference>
<evidence type="ECO:0000259" key="1">
    <source>
        <dbReference type="Pfam" id="PF01323"/>
    </source>
</evidence>
<dbReference type="OrthoDB" id="1930760at2759"/>
<sequence>MTKFKITVTSDTVCPWCFVGRKQLQAAEQIWKQRYPDSADTFAVSYQPYQLNPYPPFGPASSRSKEEFYREKFGAERAKMMHARVGAIGEAVGISFKFGGQTGSSRDSHRLVRLSKKYGNEVENKTIDGLFASYFEKEGDITNYDTLRSIAVDAGISEDDFQRAIVNSDEGGAEVDEAAKQARLGGVSGVPNYVVQDQFELQGANNPESFVRVFEKIKAREAQAGASI</sequence>
<name>A0A9P8W401_9HYPO</name>
<dbReference type="PANTHER" id="PTHR13887:SF41">
    <property type="entry name" value="THIOREDOXIN SUPERFAMILY PROTEIN"/>
    <property type="match status" value="1"/>
</dbReference>
<dbReference type="PANTHER" id="PTHR13887">
    <property type="entry name" value="GLUTATHIONE S-TRANSFERASE KAPPA"/>
    <property type="match status" value="1"/>
</dbReference>
<gene>
    <name evidence="2" type="ORF">B0T10DRAFT_38651</name>
</gene>
<dbReference type="GO" id="GO:0016491">
    <property type="term" value="F:oxidoreductase activity"/>
    <property type="evidence" value="ECO:0007669"/>
    <property type="project" value="InterPro"/>
</dbReference>
<evidence type="ECO:0000313" key="3">
    <source>
        <dbReference type="Proteomes" id="UP000777438"/>
    </source>
</evidence>
<dbReference type="InterPro" id="IPR036249">
    <property type="entry name" value="Thioredoxin-like_sf"/>
</dbReference>
<dbReference type="Proteomes" id="UP000777438">
    <property type="component" value="Unassembled WGS sequence"/>
</dbReference>
<keyword evidence="3" id="KW-1185">Reference proteome</keyword>
<dbReference type="EMBL" id="JAGPYM010000010">
    <property type="protein sequence ID" value="KAH6889680.1"/>
    <property type="molecule type" value="Genomic_DNA"/>
</dbReference>
<dbReference type="AlphaFoldDB" id="A0A9P8W401"/>
<evidence type="ECO:0000313" key="2">
    <source>
        <dbReference type="EMBL" id="KAH6889680.1"/>
    </source>
</evidence>
<reference evidence="2 3" key="1">
    <citation type="journal article" date="2021" name="Nat. Commun.">
        <title>Genetic determinants of endophytism in the Arabidopsis root mycobiome.</title>
        <authorList>
            <person name="Mesny F."/>
            <person name="Miyauchi S."/>
            <person name="Thiergart T."/>
            <person name="Pickel B."/>
            <person name="Atanasova L."/>
            <person name="Karlsson M."/>
            <person name="Huettel B."/>
            <person name="Barry K.W."/>
            <person name="Haridas S."/>
            <person name="Chen C."/>
            <person name="Bauer D."/>
            <person name="Andreopoulos W."/>
            <person name="Pangilinan J."/>
            <person name="LaButti K."/>
            <person name="Riley R."/>
            <person name="Lipzen A."/>
            <person name="Clum A."/>
            <person name="Drula E."/>
            <person name="Henrissat B."/>
            <person name="Kohler A."/>
            <person name="Grigoriev I.V."/>
            <person name="Martin F.M."/>
            <person name="Hacquard S."/>
        </authorList>
    </citation>
    <scope>NUCLEOTIDE SEQUENCE [LARGE SCALE GENOMIC DNA]</scope>
    <source>
        <strain evidence="2 3">MPI-CAGE-CH-0241</strain>
    </source>
</reference>
<dbReference type="CDD" id="cd03024">
    <property type="entry name" value="DsbA_FrnE"/>
    <property type="match status" value="1"/>
</dbReference>
<feature type="domain" description="DSBA-like thioredoxin" evidence="1">
    <location>
        <begin position="6"/>
        <end position="211"/>
    </location>
</feature>
<accession>A0A9P8W401</accession>
<organism evidence="2 3">
    <name type="scientific">Thelonectria olida</name>
    <dbReference type="NCBI Taxonomy" id="1576542"/>
    <lineage>
        <taxon>Eukaryota</taxon>
        <taxon>Fungi</taxon>
        <taxon>Dikarya</taxon>
        <taxon>Ascomycota</taxon>
        <taxon>Pezizomycotina</taxon>
        <taxon>Sordariomycetes</taxon>
        <taxon>Hypocreomycetidae</taxon>
        <taxon>Hypocreales</taxon>
        <taxon>Nectriaceae</taxon>
        <taxon>Thelonectria</taxon>
    </lineage>
</organism>